<keyword evidence="6" id="KW-0288">FMN</keyword>
<keyword evidence="11" id="KW-0411">Iron-sulfur</keyword>
<dbReference type="GO" id="GO:0051538">
    <property type="term" value="F:3 iron, 4 sulfur cluster binding"/>
    <property type="evidence" value="ECO:0007669"/>
    <property type="project" value="UniProtKB-KW"/>
</dbReference>
<gene>
    <name evidence="16" type="ORF">EIMP300_19300</name>
</gene>
<name>A0A8S0FJZ8_ECOLX</name>
<dbReference type="InterPro" id="IPR017932">
    <property type="entry name" value="GATase_2_dom"/>
</dbReference>
<evidence type="ECO:0000256" key="9">
    <source>
        <dbReference type="ARBA" id="ARBA00023002"/>
    </source>
</evidence>
<evidence type="ECO:0000259" key="15">
    <source>
        <dbReference type="PROSITE" id="PS51278"/>
    </source>
</evidence>
<dbReference type="InterPro" id="IPR029055">
    <property type="entry name" value="Ntn_hydrolases_N"/>
</dbReference>
<evidence type="ECO:0000256" key="5">
    <source>
        <dbReference type="ARBA" id="ARBA00022630"/>
    </source>
</evidence>
<evidence type="ECO:0000256" key="4">
    <source>
        <dbReference type="ARBA" id="ARBA00022605"/>
    </source>
</evidence>
<dbReference type="PANTHER" id="PTHR11938">
    <property type="entry name" value="FAD NADPH DEHYDROGENASE/OXIDOREDUCTASE"/>
    <property type="match status" value="1"/>
</dbReference>
<reference evidence="16 17" key="1">
    <citation type="submission" date="2020-01" db="EMBL/GenBank/DDBJ databases">
        <title>Dynamics of blaIMP-6 dissemination in carbapenem resistant Enterobacteriacea isolated from regional surveillance in Osaka, Japan.</title>
        <authorList>
            <person name="Abe R."/>
            <person name="Akeda Y."/>
            <person name="Sugawara Y."/>
            <person name="Yamamoto N."/>
            <person name="Tomono K."/>
            <person name="Takeuchi D."/>
            <person name="Kawahara R."/>
            <person name="Hamada S."/>
        </authorList>
    </citation>
    <scope>NUCLEOTIDE SEQUENCE [LARGE SCALE GENOMIC DNA]</scope>
    <source>
        <strain evidence="16 17">E300</strain>
    </source>
</reference>
<organism evidence="16 17">
    <name type="scientific">Escherichia coli</name>
    <dbReference type="NCBI Taxonomy" id="562"/>
    <lineage>
        <taxon>Bacteria</taxon>
        <taxon>Pseudomonadati</taxon>
        <taxon>Pseudomonadota</taxon>
        <taxon>Gammaproteobacteria</taxon>
        <taxon>Enterobacterales</taxon>
        <taxon>Enterobacteriaceae</taxon>
        <taxon>Escherichia</taxon>
    </lineage>
</organism>
<evidence type="ECO:0000313" key="16">
    <source>
        <dbReference type="EMBL" id="BBU80530.1"/>
    </source>
</evidence>
<keyword evidence="13" id="KW-0003">3Fe-4S</keyword>
<dbReference type="GO" id="GO:0019676">
    <property type="term" value="P:ammonia assimilation cycle"/>
    <property type="evidence" value="ECO:0007669"/>
    <property type="project" value="TreeGrafter"/>
</dbReference>
<comment type="pathway">
    <text evidence="14">Amino-acid biosynthesis.</text>
</comment>
<evidence type="ECO:0000256" key="14">
    <source>
        <dbReference type="ARBA" id="ARBA00029440"/>
    </source>
</evidence>
<dbReference type="AlphaFoldDB" id="A0A8S0FJZ8"/>
<proteinExistence type="inferred from homology"/>
<feature type="domain" description="Glutamine amidotransferase type-2" evidence="15">
    <location>
        <begin position="48"/>
        <end position="271"/>
    </location>
</feature>
<dbReference type="GO" id="GO:0015930">
    <property type="term" value="F:glutamate synthase activity"/>
    <property type="evidence" value="ECO:0007669"/>
    <property type="project" value="TreeGrafter"/>
</dbReference>
<evidence type="ECO:0000256" key="6">
    <source>
        <dbReference type="ARBA" id="ARBA00022643"/>
    </source>
</evidence>
<dbReference type="InterPro" id="IPR050711">
    <property type="entry name" value="ET-N_metabolism_enzyme"/>
</dbReference>
<evidence type="ECO:0000256" key="2">
    <source>
        <dbReference type="ARBA" id="ARBA00001927"/>
    </source>
</evidence>
<keyword evidence="12" id="KW-0314">Glutamate biosynthesis</keyword>
<dbReference type="SUPFAM" id="SSF56235">
    <property type="entry name" value="N-terminal nucleophile aminohydrolases (Ntn hydrolases)"/>
    <property type="match status" value="1"/>
</dbReference>
<keyword evidence="9" id="KW-0560">Oxidoreductase</keyword>
<comment type="cofactor">
    <cofactor evidence="2">
        <name>[3Fe-4S] cluster</name>
        <dbReference type="ChEBI" id="CHEBI:21137"/>
    </cofactor>
</comment>
<comment type="cofactor">
    <cofactor evidence="1">
        <name>FMN</name>
        <dbReference type="ChEBI" id="CHEBI:58210"/>
    </cofactor>
</comment>
<accession>A0A8S0FJZ8</accession>
<keyword evidence="5" id="KW-0285">Flavoprotein</keyword>
<protein>
    <recommendedName>
        <fullName evidence="15">Glutamine amidotransferase type-2 domain-containing protein</fullName>
    </recommendedName>
</protein>
<evidence type="ECO:0000256" key="11">
    <source>
        <dbReference type="ARBA" id="ARBA00023014"/>
    </source>
</evidence>
<dbReference type="PROSITE" id="PS51278">
    <property type="entry name" value="GATASE_TYPE_2"/>
    <property type="match status" value="1"/>
</dbReference>
<evidence type="ECO:0000256" key="8">
    <source>
        <dbReference type="ARBA" id="ARBA00022962"/>
    </source>
</evidence>
<evidence type="ECO:0000256" key="13">
    <source>
        <dbReference type="ARBA" id="ARBA00023291"/>
    </source>
</evidence>
<keyword evidence="10" id="KW-0408">Iron</keyword>
<comment type="similarity">
    <text evidence="3">Belongs to the glutamate synthase family.</text>
</comment>
<dbReference type="Proteomes" id="UP000467488">
    <property type="component" value="Chromosome"/>
</dbReference>
<dbReference type="GO" id="GO:0046872">
    <property type="term" value="F:metal ion binding"/>
    <property type="evidence" value="ECO:0007669"/>
    <property type="project" value="UniProtKB-KW"/>
</dbReference>
<evidence type="ECO:0000256" key="10">
    <source>
        <dbReference type="ARBA" id="ARBA00023004"/>
    </source>
</evidence>
<sequence length="271" mass="30955">MRGARMTRKPRRHALTVPVRSGSEVGFPQSLGEVHDMLYDKSLERDNCGFGLIAHIEGEPSHKVVRTAIHALARMQHRGAILADGKTGDGCGLLLQKPFNENRPPRCCMRQTDRFFRIVAQERGWRLAKNYAVGMLFLNKDPELAAAARRIVEEELQRETLSIVGWRDVPTNEGVLGEIALSSLPRIEQIFVNAPAGWRPRDMERRLFIARRRIEKRLEADKDFYVCSLSNLVNIYKGLCMPADLPRFYLDLADLRLESAICLFHQRFSTN</sequence>
<dbReference type="Pfam" id="PF00310">
    <property type="entry name" value="GATase_2"/>
    <property type="match status" value="1"/>
</dbReference>
<dbReference type="PANTHER" id="PTHR11938:SF148">
    <property type="entry name" value="GLUTAMATE SYNTHASE [NADPH] LARGE CHAIN"/>
    <property type="match status" value="1"/>
</dbReference>
<dbReference type="EMBL" id="AP022360">
    <property type="protein sequence ID" value="BBU80530.1"/>
    <property type="molecule type" value="Genomic_DNA"/>
</dbReference>
<evidence type="ECO:0000256" key="1">
    <source>
        <dbReference type="ARBA" id="ARBA00001917"/>
    </source>
</evidence>
<keyword evidence="4" id="KW-0028">Amino-acid biosynthesis</keyword>
<evidence type="ECO:0000313" key="17">
    <source>
        <dbReference type="Proteomes" id="UP000467488"/>
    </source>
</evidence>
<evidence type="ECO:0000256" key="12">
    <source>
        <dbReference type="ARBA" id="ARBA00023164"/>
    </source>
</evidence>
<evidence type="ECO:0000256" key="7">
    <source>
        <dbReference type="ARBA" id="ARBA00022723"/>
    </source>
</evidence>
<evidence type="ECO:0000256" key="3">
    <source>
        <dbReference type="ARBA" id="ARBA00009716"/>
    </source>
</evidence>
<keyword evidence="7" id="KW-0479">Metal-binding</keyword>
<dbReference type="GO" id="GO:0006537">
    <property type="term" value="P:glutamate biosynthetic process"/>
    <property type="evidence" value="ECO:0007669"/>
    <property type="project" value="UniProtKB-KW"/>
</dbReference>
<keyword evidence="8" id="KW-0315">Glutamine amidotransferase</keyword>
<dbReference type="Gene3D" id="3.60.20.10">
    <property type="entry name" value="Glutamine Phosphoribosylpyrophosphate, subunit 1, domain 1"/>
    <property type="match status" value="1"/>
</dbReference>